<dbReference type="GO" id="GO:0005524">
    <property type="term" value="F:ATP binding"/>
    <property type="evidence" value="ECO:0007669"/>
    <property type="project" value="InterPro"/>
</dbReference>
<dbReference type="InterPro" id="IPR002611">
    <property type="entry name" value="IstB_ATP-bd"/>
</dbReference>
<dbReference type="PANTHER" id="PTHR30050">
    <property type="entry name" value="CHROMOSOMAL REPLICATION INITIATOR PROTEIN DNAA"/>
    <property type="match status" value="1"/>
</dbReference>
<evidence type="ECO:0000259" key="1">
    <source>
        <dbReference type="SMART" id="SM00382"/>
    </source>
</evidence>
<dbReference type="AlphaFoldDB" id="A0A1M5E6S3"/>
<dbReference type="Gene3D" id="3.40.50.300">
    <property type="entry name" value="P-loop containing nucleotide triphosphate hydrolases"/>
    <property type="match status" value="1"/>
</dbReference>
<dbReference type="SUPFAM" id="SSF52540">
    <property type="entry name" value="P-loop containing nucleoside triphosphate hydrolases"/>
    <property type="match status" value="1"/>
</dbReference>
<evidence type="ECO:0000313" key="2">
    <source>
        <dbReference type="EMBL" id="SHF74886.1"/>
    </source>
</evidence>
<dbReference type="PANTHER" id="PTHR30050:SF4">
    <property type="entry name" value="ATP-BINDING PROTEIN RV3427C IN INSERTION SEQUENCE-RELATED"/>
    <property type="match status" value="1"/>
</dbReference>
<gene>
    <name evidence="2" type="ORF">SAMN02745218_03001</name>
</gene>
<sequence>MEAADHAWERCRFDRRNPVYTYREPTEKPGEFREATCSECFRKYKTEFKTLMREAGFPKRFLSLTLDQLDSRSKVQEYLENFPALKEQGKGLLIAGNVGTGKTQLIVSLAVELVKRYLVAARFITCFDLLKLFKKALTDSWAASELTELQEAELVIIDDIGSSRLSEFDQAELANFIDKRYQVIRPIVITTNLSKKDLAEFIGERSISRAGPLIMEIMPQKIRLSLICS</sequence>
<dbReference type="GO" id="GO:0006260">
    <property type="term" value="P:DNA replication"/>
    <property type="evidence" value="ECO:0007669"/>
    <property type="project" value="TreeGrafter"/>
</dbReference>
<dbReference type="Pfam" id="PF01695">
    <property type="entry name" value="IstB_IS21"/>
    <property type="match status" value="1"/>
</dbReference>
<dbReference type="SMART" id="SM00382">
    <property type="entry name" value="AAA"/>
    <property type="match status" value="1"/>
</dbReference>
<dbReference type="EMBL" id="FQUW01000066">
    <property type="protein sequence ID" value="SHF74886.1"/>
    <property type="molecule type" value="Genomic_DNA"/>
</dbReference>
<protein>
    <submittedName>
        <fullName evidence="2">DNA replication protein DnaC</fullName>
    </submittedName>
</protein>
<dbReference type="Proteomes" id="UP000184196">
    <property type="component" value="Unassembled WGS sequence"/>
</dbReference>
<accession>A0A1M5E6S3</accession>
<feature type="domain" description="AAA+ ATPase" evidence="1">
    <location>
        <begin position="88"/>
        <end position="223"/>
    </location>
</feature>
<evidence type="ECO:0000313" key="3">
    <source>
        <dbReference type="Proteomes" id="UP000184196"/>
    </source>
</evidence>
<reference evidence="3" key="1">
    <citation type="submission" date="2016-11" db="EMBL/GenBank/DDBJ databases">
        <authorList>
            <person name="Varghese N."/>
            <person name="Submissions S."/>
        </authorList>
    </citation>
    <scope>NUCLEOTIDE SEQUENCE [LARGE SCALE GENOMIC DNA]</scope>
    <source>
        <strain evidence="3">DSM 11792</strain>
    </source>
</reference>
<keyword evidence="3" id="KW-1185">Reference proteome</keyword>
<dbReference type="InterPro" id="IPR027417">
    <property type="entry name" value="P-loop_NTPase"/>
</dbReference>
<organism evidence="2 3">
    <name type="scientific">Desulfofundulus australicus DSM 11792</name>
    <dbReference type="NCBI Taxonomy" id="1121425"/>
    <lineage>
        <taxon>Bacteria</taxon>
        <taxon>Bacillati</taxon>
        <taxon>Bacillota</taxon>
        <taxon>Clostridia</taxon>
        <taxon>Eubacteriales</taxon>
        <taxon>Peptococcaceae</taxon>
        <taxon>Desulfofundulus</taxon>
    </lineage>
</organism>
<name>A0A1M5E6S3_9FIRM</name>
<dbReference type="InterPro" id="IPR003593">
    <property type="entry name" value="AAA+_ATPase"/>
</dbReference>
<proteinExistence type="predicted"/>